<dbReference type="InterPro" id="IPR006674">
    <property type="entry name" value="HD_domain"/>
</dbReference>
<dbReference type="GO" id="GO:0046872">
    <property type="term" value="F:metal ion binding"/>
    <property type="evidence" value="ECO:0007669"/>
    <property type="project" value="UniProtKB-KW"/>
</dbReference>
<protein>
    <submittedName>
        <fullName evidence="4">Putative hydrolases of HD superfamily</fullName>
    </submittedName>
</protein>
<name>A0A1U7PW74_9FLAO</name>
<gene>
    <name evidence="4" type="ORF">SAMN05660493_01848</name>
</gene>
<dbReference type="SUPFAM" id="SSF109604">
    <property type="entry name" value="HD-domain/PDEase-like"/>
    <property type="match status" value="1"/>
</dbReference>
<dbReference type="InterPro" id="IPR039356">
    <property type="entry name" value="YfbR/HDDC2"/>
</dbReference>
<evidence type="ECO:0000313" key="4">
    <source>
        <dbReference type="EMBL" id="SIT97139.1"/>
    </source>
</evidence>
<organism evidence="4 5">
    <name type="scientific">Epilithonimonas bovis DSM 19482</name>
    <dbReference type="NCBI Taxonomy" id="1121284"/>
    <lineage>
        <taxon>Bacteria</taxon>
        <taxon>Pseudomonadati</taxon>
        <taxon>Bacteroidota</taxon>
        <taxon>Flavobacteriia</taxon>
        <taxon>Flavobacteriales</taxon>
        <taxon>Weeksellaceae</taxon>
        <taxon>Chryseobacterium group</taxon>
        <taxon>Epilithonimonas</taxon>
    </lineage>
</organism>
<accession>A0A1U7PW74</accession>
<feature type="domain" description="HD" evidence="3">
    <location>
        <begin position="23"/>
        <end position="180"/>
    </location>
</feature>
<dbReference type="GO" id="GO:0002953">
    <property type="term" value="F:5'-deoxynucleotidase activity"/>
    <property type="evidence" value="ECO:0007669"/>
    <property type="project" value="InterPro"/>
</dbReference>
<dbReference type="EMBL" id="FTPU01000017">
    <property type="protein sequence ID" value="SIT97139.1"/>
    <property type="molecule type" value="Genomic_DNA"/>
</dbReference>
<keyword evidence="2 4" id="KW-0378">Hydrolase</keyword>
<proteinExistence type="predicted"/>
<evidence type="ECO:0000259" key="3">
    <source>
        <dbReference type="Pfam" id="PF13023"/>
    </source>
</evidence>
<dbReference type="Pfam" id="PF13023">
    <property type="entry name" value="HD_3"/>
    <property type="match status" value="1"/>
</dbReference>
<dbReference type="Proteomes" id="UP000187261">
    <property type="component" value="Unassembled WGS sequence"/>
</dbReference>
<dbReference type="PANTHER" id="PTHR11845:SF13">
    <property type="entry name" value="5'-DEOXYNUCLEOTIDASE HDDC2"/>
    <property type="match status" value="1"/>
</dbReference>
<dbReference type="Gene3D" id="1.10.3210.10">
    <property type="entry name" value="Hypothetical protein af1432"/>
    <property type="match status" value="1"/>
</dbReference>
<evidence type="ECO:0000256" key="1">
    <source>
        <dbReference type="ARBA" id="ARBA00022723"/>
    </source>
</evidence>
<dbReference type="GO" id="GO:0005737">
    <property type="term" value="C:cytoplasm"/>
    <property type="evidence" value="ECO:0007669"/>
    <property type="project" value="TreeGrafter"/>
</dbReference>
<reference evidence="5" key="1">
    <citation type="submission" date="2016-10" db="EMBL/GenBank/DDBJ databases">
        <authorList>
            <person name="Varghese N."/>
            <person name="Submissions S."/>
        </authorList>
    </citation>
    <scope>NUCLEOTIDE SEQUENCE [LARGE SCALE GENOMIC DNA]</scope>
    <source>
        <strain evidence="5">DSM 19482</strain>
    </source>
</reference>
<evidence type="ECO:0000256" key="2">
    <source>
        <dbReference type="ARBA" id="ARBA00022801"/>
    </source>
</evidence>
<dbReference type="AlphaFoldDB" id="A0A1U7PW74"/>
<keyword evidence="1" id="KW-0479">Metal-binding</keyword>
<keyword evidence="5" id="KW-1185">Reference proteome</keyword>
<evidence type="ECO:0000313" key="5">
    <source>
        <dbReference type="Proteomes" id="UP000187261"/>
    </source>
</evidence>
<sequence>MTFEKNKIIHMKIQKEIDFILAVDALKNVQRRNYNADDTRRENTAEHSWQIIILAQILYPYAKNNTEINLLRVIRMLSIHDLVEIHAGDTFLFDEEAMKGKFEREKLAAKKIFGILDQPLADEFYNLWIEFEEEGTPDAVFACAIDRIMPFILNSYTSGKSWTEAGVTEKQVRNMLENAICRASDEMGECFRSLISKSIDDKKLQATQ</sequence>
<dbReference type="STRING" id="1121284.SAMN05660493_01848"/>
<dbReference type="PANTHER" id="PTHR11845">
    <property type="entry name" value="5'-DEOXYNUCLEOTIDASE HDDC2"/>
    <property type="match status" value="1"/>
</dbReference>